<evidence type="ECO:0000313" key="1">
    <source>
        <dbReference type="EMBL" id="EST41359.1"/>
    </source>
</evidence>
<dbReference type="AlphaFoldDB" id="V6LL01"/>
<gene>
    <name evidence="1" type="ORF">SS50377_19074</name>
    <name evidence="2" type="ORF">SS50377_26505</name>
</gene>
<dbReference type="Proteomes" id="UP000018208">
    <property type="component" value="Unassembled WGS sequence"/>
</dbReference>
<protein>
    <submittedName>
        <fullName evidence="1">Uncharacterized protein</fullName>
    </submittedName>
</protein>
<dbReference type="VEuPathDB" id="GiardiaDB:SS50377_26505"/>
<evidence type="ECO:0000313" key="2">
    <source>
        <dbReference type="EMBL" id="KAH0572295.1"/>
    </source>
</evidence>
<accession>V6LL01</accession>
<evidence type="ECO:0000313" key="3">
    <source>
        <dbReference type="Proteomes" id="UP000018208"/>
    </source>
</evidence>
<reference evidence="2" key="2">
    <citation type="submission" date="2020-12" db="EMBL/GenBank/DDBJ databases">
        <title>New Spironucleus salmonicida genome in near-complete chromosomes.</title>
        <authorList>
            <person name="Xu F."/>
            <person name="Kurt Z."/>
            <person name="Jimenez-Gonzalez A."/>
            <person name="Astvaldsson A."/>
            <person name="Andersson J.O."/>
            <person name="Svard S.G."/>
        </authorList>
    </citation>
    <scope>NUCLEOTIDE SEQUENCE</scope>
    <source>
        <strain evidence="2">ATCC 50377</strain>
    </source>
</reference>
<keyword evidence="3" id="KW-1185">Reference proteome</keyword>
<proteinExistence type="predicted"/>
<name>V6LL01_9EUKA</name>
<organism evidence="1">
    <name type="scientific">Spironucleus salmonicida</name>
    <dbReference type="NCBI Taxonomy" id="348837"/>
    <lineage>
        <taxon>Eukaryota</taxon>
        <taxon>Metamonada</taxon>
        <taxon>Diplomonadida</taxon>
        <taxon>Hexamitidae</taxon>
        <taxon>Hexamitinae</taxon>
        <taxon>Spironucleus</taxon>
    </lineage>
</organism>
<reference evidence="1 2" key="1">
    <citation type="journal article" date="2014" name="PLoS Genet.">
        <title>The Genome of Spironucleus salmonicida Highlights a Fish Pathogen Adapted to Fluctuating Environments.</title>
        <authorList>
            <person name="Xu F."/>
            <person name="Jerlstrom-Hultqvist J."/>
            <person name="Einarsson E."/>
            <person name="Astvaldsson A."/>
            <person name="Svard S.G."/>
            <person name="Andersson J.O."/>
        </authorList>
    </citation>
    <scope>NUCLEOTIDE SEQUENCE</scope>
    <source>
        <strain evidence="2">ATCC 50377</strain>
    </source>
</reference>
<dbReference type="EMBL" id="KI546170">
    <property type="protein sequence ID" value="EST41359.1"/>
    <property type="molecule type" value="Genomic_DNA"/>
</dbReference>
<dbReference type="EMBL" id="AUWU02000006">
    <property type="protein sequence ID" value="KAH0572295.1"/>
    <property type="molecule type" value="Genomic_DNA"/>
</dbReference>
<sequence>MQNLTLPLSQLINDLEVHDLEPTLQEYKITPIYVQKSQSTKVVDLIKEYFDNSYNNINNLLESQNLFDRKKHEHCIQQGSDIYLDQQKDILNQSNRDFQISQLKSLETQNISQVYVESPHKQSYSCLSKLQQSPLPVDVFISQKLLNSNSSQKCACSAFEDLQYTKFMDESAPETFDKGVHRYDDVLIKEVKKVQQEDKQIPLYIKNQRRFEQIKQGSLKLSVADQYIKQSILQQAQVKKIHRK</sequence>